<dbReference type="Proteomes" id="UP000178912">
    <property type="component" value="Unassembled WGS sequence"/>
</dbReference>
<dbReference type="PANTHER" id="PTHR33112:SF16">
    <property type="entry name" value="HETEROKARYON INCOMPATIBILITY DOMAIN-CONTAINING PROTEIN"/>
    <property type="match status" value="1"/>
</dbReference>
<keyword evidence="2" id="KW-1185">Reference proteome</keyword>
<gene>
    <name evidence="1" type="ORF">RAG0_04621</name>
</gene>
<organism evidence="1 2">
    <name type="scientific">Rhynchosporium agropyri</name>
    <dbReference type="NCBI Taxonomy" id="914238"/>
    <lineage>
        <taxon>Eukaryota</taxon>
        <taxon>Fungi</taxon>
        <taxon>Dikarya</taxon>
        <taxon>Ascomycota</taxon>
        <taxon>Pezizomycotina</taxon>
        <taxon>Leotiomycetes</taxon>
        <taxon>Helotiales</taxon>
        <taxon>Ploettnerulaceae</taxon>
        <taxon>Rhynchosporium</taxon>
    </lineage>
</organism>
<accession>A0A1E1KA06</accession>
<reference evidence="2" key="1">
    <citation type="submission" date="2016-03" db="EMBL/GenBank/DDBJ databases">
        <authorList>
            <person name="Guldener U."/>
        </authorList>
    </citation>
    <scope>NUCLEOTIDE SEQUENCE [LARGE SCALE GENOMIC DNA]</scope>
    <source>
        <strain evidence="2">04CH-RAC-A.6.1</strain>
    </source>
</reference>
<evidence type="ECO:0000313" key="2">
    <source>
        <dbReference type="Proteomes" id="UP000178912"/>
    </source>
</evidence>
<name>A0A1E1KA06_9HELO</name>
<protein>
    <submittedName>
        <fullName evidence="1">Uncharacterized protein</fullName>
    </submittedName>
</protein>
<sequence length="254" mass="28597">MKVHGQDEDYQPRNWQEVVRFYSALSLTYENDRLPALSGISSSLISKSNYLAGLRRQSLVFDLNWMHLGTLGSDAKESGVPSWSWAAIKSSVEFFPYEKLDPRLEIIEAECVLKTSNPFGEVSGGFVTLKGATFETCLLPFALKTANAWNGCVYNKHIYLPGIQPVEEISLSFQLDTSELEGLDFASDTVLLLHTTDDVYAYREKENSTLVLRKYSDEEATYQRIGSAICNVKRESVDAPWDDLPCETRVTKIV</sequence>
<proteinExistence type="predicted"/>
<dbReference type="EMBL" id="FJUX01000020">
    <property type="protein sequence ID" value="CZS94760.1"/>
    <property type="molecule type" value="Genomic_DNA"/>
</dbReference>
<dbReference type="OrthoDB" id="5083539at2759"/>
<dbReference type="PANTHER" id="PTHR33112">
    <property type="entry name" value="DOMAIN PROTEIN, PUTATIVE-RELATED"/>
    <property type="match status" value="1"/>
</dbReference>
<evidence type="ECO:0000313" key="1">
    <source>
        <dbReference type="EMBL" id="CZS94760.1"/>
    </source>
</evidence>
<dbReference type="AlphaFoldDB" id="A0A1E1KA06"/>